<accession>A0AAX3NJ92</accession>
<dbReference type="EMBL" id="CP118083">
    <property type="protein sequence ID" value="WEB55063.1"/>
    <property type="molecule type" value="Genomic_DNA"/>
</dbReference>
<evidence type="ECO:0000256" key="1">
    <source>
        <dbReference type="SAM" id="MobiDB-lite"/>
    </source>
</evidence>
<proteinExistence type="predicted"/>
<sequence length="227" mass="25002">MGASVDVATWVSVGCAAVSAVFAGVTVWWPWHTRPAPDLRHEKDEFSVTRESMAHLLVTCGLQRPRLLVRWRNDGDGTAYAVTVKAADGSCAVRMAVPDTSKPSGFDFVDSVGKMEPGESFEAIILPTSTEDVDKPVVLLDWKESPTRLRMGHGSERVALPYRLPGKRPLLRQERILALHMIQTTAAEYGYPYEQFASQMLGIDLEDLDPWSAPDSKSKTESPDSGE</sequence>
<evidence type="ECO:0000313" key="4">
    <source>
        <dbReference type="Proteomes" id="UP001219009"/>
    </source>
</evidence>
<name>A0AAX3NJ92_BIFBR</name>
<feature type="transmembrane region" description="Helical" evidence="2">
    <location>
        <begin position="7"/>
        <end position="31"/>
    </location>
</feature>
<organism evidence="3 4">
    <name type="scientific">Bifidobacterium breve</name>
    <dbReference type="NCBI Taxonomy" id="1685"/>
    <lineage>
        <taxon>Bacteria</taxon>
        <taxon>Bacillati</taxon>
        <taxon>Actinomycetota</taxon>
        <taxon>Actinomycetes</taxon>
        <taxon>Bifidobacteriales</taxon>
        <taxon>Bifidobacteriaceae</taxon>
        <taxon>Bifidobacterium</taxon>
    </lineage>
</organism>
<keyword evidence="2" id="KW-0812">Transmembrane</keyword>
<protein>
    <recommendedName>
        <fullName evidence="5">Secreted protein</fullName>
    </recommendedName>
</protein>
<keyword evidence="2" id="KW-0472">Membrane</keyword>
<gene>
    <name evidence="3" type="ORF">PUW55_01335</name>
</gene>
<dbReference type="AlphaFoldDB" id="A0AAX3NJ92"/>
<dbReference type="Proteomes" id="UP001219009">
    <property type="component" value="Chromosome"/>
</dbReference>
<evidence type="ECO:0000256" key="2">
    <source>
        <dbReference type="SAM" id="Phobius"/>
    </source>
</evidence>
<keyword evidence="2" id="KW-1133">Transmembrane helix</keyword>
<feature type="region of interest" description="Disordered" evidence="1">
    <location>
        <begin position="207"/>
        <end position="227"/>
    </location>
</feature>
<evidence type="ECO:0008006" key="5">
    <source>
        <dbReference type="Google" id="ProtNLM"/>
    </source>
</evidence>
<reference evidence="3" key="1">
    <citation type="submission" date="2023-02" db="EMBL/GenBank/DDBJ databases">
        <authorList>
            <person name="Whidbey C."/>
        </authorList>
    </citation>
    <scope>NUCLEOTIDE SEQUENCE</scope>
    <source>
        <strain evidence="3">VSI11</strain>
    </source>
</reference>
<dbReference type="RefSeq" id="WP_052828833.1">
    <property type="nucleotide sequence ID" value="NZ_CP118083.1"/>
</dbReference>
<feature type="compositionally biased region" description="Basic and acidic residues" evidence="1">
    <location>
        <begin position="216"/>
        <end position="227"/>
    </location>
</feature>
<evidence type="ECO:0000313" key="3">
    <source>
        <dbReference type="EMBL" id="WEB55063.1"/>
    </source>
</evidence>